<dbReference type="PANTHER" id="PTHR43628">
    <property type="entry name" value="ACTIVATOR OF C KINASE PROTEIN 1-RELATED"/>
    <property type="match status" value="1"/>
</dbReference>
<comment type="caution">
    <text evidence="1">The sequence shown here is derived from an EMBL/GenBank/DDBJ whole genome shotgun (WGS) entry which is preliminary data.</text>
</comment>
<proteinExistence type="predicted"/>
<dbReference type="Gene3D" id="1.25.40.10">
    <property type="entry name" value="Tetratricopeptide repeat domain"/>
    <property type="match status" value="1"/>
</dbReference>
<dbReference type="Proteomes" id="UP000266861">
    <property type="component" value="Unassembled WGS sequence"/>
</dbReference>
<dbReference type="InterPro" id="IPR011990">
    <property type="entry name" value="TPR-like_helical_dom_sf"/>
</dbReference>
<dbReference type="SUPFAM" id="SSF81901">
    <property type="entry name" value="HCP-like"/>
    <property type="match status" value="1"/>
</dbReference>
<evidence type="ECO:0000313" key="1">
    <source>
        <dbReference type="EMBL" id="RHZ83912.1"/>
    </source>
</evidence>
<name>A0A397JA27_9GLOM</name>
<dbReference type="EMBL" id="PQFF01000082">
    <property type="protein sequence ID" value="RHZ83912.1"/>
    <property type="molecule type" value="Genomic_DNA"/>
</dbReference>
<dbReference type="InterPro" id="IPR006597">
    <property type="entry name" value="Sel1-like"/>
</dbReference>
<dbReference type="PANTHER" id="PTHR43628:SF1">
    <property type="entry name" value="CHITIN SYNTHASE REGULATORY FACTOR 2-RELATED"/>
    <property type="match status" value="1"/>
</dbReference>
<dbReference type="Pfam" id="PF08238">
    <property type="entry name" value="Sel1"/>
    <property type="match status" value="2"/>
</dbReference>
<evidence type="ECO:0000313" key="2">
    <source>
        <dbReference type="Proteomes" id="UP000266861"/>
    </source>
</evidence>
<organism evidence="1 2">
    <name type="scientific">Diversispora epigaea</name>
    <dbReference type="NCBI Taxonomy" id="1348612"/>
    <lineage>
        <taxon>Eukaryota</taxon>
        <taxon>Fungi</taxon>
        <taxon>Fungi incertae sedis</taxon>
        <taxon>Mucoromycota</taxon>
        <taxon>Glomeromycotina</taxon>
        <taxon>Glomeromycetes</taxon>
        <taxon>Diversisporales</taxon>
        <taxon>Diversisporaceae</taxon>
        <taxon>Diversispora</taxon>
    </lineage>
</organism>
<dbReference type="InterPro" id="IPR052945">
    <property type="entry name" value="Mitotic_Regulator"/>
</dbReference>
<dbReference type="OrthoDB" id="272077at2759"/>
<dbReference type="AlphaFoldDB" id="A0A397JA27"/>
<accession>A0A397JA27</accession>
<reference evidence="1 2" key="1">
    <citation type="submission" date="2018-08" db="EMBL/GenBank/DDBJ databases">
        <title>Genome and evolution of the arbuscular mycorrhizal fungus Diversispora epigaea (formerly Glomus versiforme) and its bacterial endosymbionts.</title>
        <authorList>
            <person name="Sun X."/>
            <person name="Fei Z."/>
            <person name="Harrison M."/>
        </authorList>
    </citation>
    <scope>NUCLEOTIDE SEQUENCE [LARGE SCALE GENOMIC DNA]</scope>
    <source>
        <strain evidence="1 2">IT104</strain>
    </source>
</reference>
<dbReference type="SMART" id="SM00671">
    <property type="entry name" value="SEL1"/>
    <property type="match status" value="2"/>
</dbReference>
<protein>
    <submittedName>
        <fullName evidence="1">Uncharacterized protein</fullName>
    </submittedName>
</protein>
<sequence>MKLAEGGGSKEQNKLGKYYRYDIGTIKDEEKAFQWYLKSTNNLKAEGEDCKGQNKLGYCYLLGTGTAKDEEEIFQWYLKFSRRGNHLILKNIINMELDP</sequence>
<gene>
    <name evidence="1" type="ORF">Glove_86g217</name>
</gene>
<keyword evidence="2" id="KW-1185">Reference proteome</keyword>